<keyword evidence="5" id="KW-0347">Helicase</keyword>
<proteinExistence type="inferred from homology"/>
<evidence type="ECO:0000256" key="1">
    <source>
        <dbReference type="ARBA" id="ARBA00005446"/>
    </source>
</evidence>
<keyword evidence="4" id="KW-0378">Hydrolase</keyword>
<dbReference type="Pfam" id="PF16124">
    <property type="entry name" value="RecQ_Zn_bind"/>
    <property type="match status" value="1"/>
</dbReference>
<dbReference type="InterPro" id="IPR000836">
    <property type="entry name" value="PRTase_dom"/>
</dbReference>
<dbReference type="RefSeq" id="WP_096159890.1">
    <property type="nucleotide sequence ID" value="NZ_CP025332.1"/>
</dbReference>
<evidence type="ECO:0000256" key="5">
    <source>
        <dbReference type="ARBA" id="ARBA00022806"/>
    </source>
</evidence>
<evidence type="ECO:0000256" key="10">
    <source>
        <dbReference type="ARBA" id="ARBA00034808"/>
    </source>
</evidence>
<evidence type="ECO:0000313" key="13">
    <source>
        <dbReference type="EMBL" id="PCC51595.1"/>
    </source>
</evidence>
<dbReference type="SUPFAM" id="SSF53271">
    <property type="entry name" value="PRTase-like"/>
    <property type="match status" value="1"/>
</dbReference>
<evidence type="ECO:0000256" key="12">
    <source>
        <dbReference type="ARBA" id="ARBA00044550"/>
    </source>
</evidence>
<keyword evidence="2" id="KW-0479">Metal-binding</keyword>
<name>A0A2A3ZJP9_BREAU</name>
<dbReference type="CDD" id="cd06223">
    <property type="entry name" value="PRTases_typeI"/>
    <property type="match status" value="1"/>
</dbReference>
<evidence type="ECO:0000313" key="14">
    <source>
        <dbReference type="Proteomes" id="UP000217720"/>
    </source>
</evidence>
<dbReference type="Gene3D" id="1.10.10.10">
    <property type="entry name" value="Winged helix-like DNA-binding domain superfamily/Winged helix DNA-binding domain"/>
    <property type="match status" value="1"/>
</dbReference>
<evidence type="ECO:0000256" key="11">
    <source>
        <dbReference type="ARBA" id="ARBA00044535"/>
    </source>
</evidence>
<dbReference type="InterPro" id="IPR011545">
    <property type="entry name" value="DEAD/DEAH_box_helicase_dom"/>
</dbReference>
<evidence type="ECO:0000256" key="2">
    <source>
        <dbReference type="ARBA" id="ARBA00022723"/>
    </source>
</evidence>
<organism evidence="13 14">
    <name type="scientific">Brevibacterium aurantiacum</name>
    <dbReference type="NCBI Taxonomy" id="273384"/>
    <lineage>
        <taxon>Bacteria</taxon>
        <taxon>Bacillati</taxon>
        <taxon>Actinomycetota</taxon>
        <taxon>Actinomycetes</taxon>
        <taxon>Micrococcales</taxon>
        <taxon>Brevibacteriaceae</taxon>
        <taxon>Brevibacterium</taxon>
    </lineage>
</organism>
<dbReference type="AlphaFoldDB" id="A0A2A3ZJP9"/>
<dbReference type="EC" id="5.6.2.4" evidence="10"/>
<dbReference type="GO" id="GO:0006281">
    <property type="term" value="P:DNA repair"/>
    <property type="evidence" value="ECO:0007669"/>
    <property type="project" value="TreeGrafter"/>
</dbReference>
<protein>
    <recommendedName>
        <fullName evidence="11">ATP-dependent DNA helicase RecQ</fullName>
        <ecNumber evidence="10">5.6.2.4</ecNumber>
    </recommendedName>
    <alternativeName>
        <fullName evidence="12">DNA 3'-5' helicase RecQ</fullName>
    </alternativeName>
</protein>
<dbReference type="GO" id="GO:0043590">
    <property type="term" value="C:bacterial nucleoid"/>
    <property type="evidence" value="ECO:0007669"/>
    <property type="project" value="TreeGrafter"/>
</dbReference>
<dbReference type="PROSITE" id="PS51194">
    <property type="entry name" value="HELICASE_CTER"/>
    <property type="match status" value="1"/>
</dbReference>
<comment type="similarity">
    <text evidence="1">Belongs to the helicase family. RecQ subfamily.</text>
</comment>
<dbReference type="PANTHER" id="PTHR13710">
    <property type="entry name" value="DNA HELICASE RECQ FAMILY MEMBER"/>
    <property type="match status" value="1"/>
</dbReference>
<evidence type="ECO:0000256" key="4">
    <source>
        <dbReference type="ARBA" id="ARBA00022801"/>
    </source>
</evidence>
<dbReference type="InterPro" id="IPR001650">
    <property type="entry name" value="Helicase_C-like"/>
</dbReference>
<accession>A0A2A3ZJP9</accession>
<dbReference type="EMBL" id="NRGO01000004">
    <property type="protein sequence ID" value="PCC51595.1"/>
    <property type="molecule type" value="Genomic_DNA"/>
</dbReference>
<dbReference type="InterPro" id="IPR002464">
    <property type="entry name" value="DNA/RNA_helicase_DEAH_CS"/>
</dbReference>
<keyword evidence="8" id="KW-0413">Isomerase</keyword>
<dbReference type="Gene3D" id="3.40.50.300">
    <property type="entry name" value="P-loop containing nucleotide triphosphate hydrolases"/>
    <property type="match status" value="2"/>
</dbReference>
<dbReference type="InterPro" id="IPR027417">
    <property type="entry name" value="P-loop_NTPase"/>
</dbReference>
<dbReference type="InterPro" id="IPR036388">
    <property type="entry name" value="WH-like_DNA-bd_sf"/>
</dbReference>
<comment type="catalytic activity">
    <reaction evidence="9">
        <text>Couples ATP hydrolysis with the unwinding of duplex DNA by translocating in the 3'-5' direction.</text>
        <dbReference type="EC" id="5.6.2.4"/>
    </reaction>
</comment>
<dbReference type="PROSITE" id="PS51192">
    <property type="entry name" value="HELICASE_ATP_BIND_1"/>
    <property type="match status" value="1"/>
</dbReference>
<keyword evidence="7" id="KW-0238">DNA-binding</keyword>
<evidence type="ECO:0000256" key="7">
    <source>
        <dbReference type="ARBA" id="ARBA00023125"/>
    </source>
</evidence>
<keyword evidence="3" id="KW-0547">Nucleotide-binding</keyword>
<dbReference type="GO" id="GO:0043138">
    <property type="term" value="F:3'-5' DNA helicase activity"/>
    <property type="evidence" value="ECO:0007669"/>
    <property type="project" value="UniProtKB-EC"/>
</dbReference>
<dbReference type="Proteomes" id="UP000217720">
    <property type="component" value="Unassembled WGS sequence"/>
</dbReference>
<dbReference type="SUPFAM" id="SSF52540">
    <property type="entry name" value="P-loop containing nucleoside triphosphate hydrolases"/>
    <property type="match status" value="1"/>
</dbReference>
<dbReference type="SMART" id="SM00487">
    <property type="entry name" value="DEXDc"/>
    <property type="match status" value="1"/>
</dbReference>
<dbReference type="PANTHER" id="PTHR13710:SF105">
    <property type="entry name" value="ATP-DEPENDENT DNA HELICASE Q1"/>
    <property type="match status" value="1"/>
</dbReference>
<evidence type="ECO:0000256" key="8">
    <source>
        <dbReference type="ARBA" id="ARBA00023235"/>
    </source>
</evidence>
<gene>
    <name evidence="13" type="ORF">CIK62_03585</name>
</gene>
<dbReference type="InterPro" id="IPR029057">
    <property type="entry name" value="PRTase-like"/>
</dbReference>
<dbReference type="InterPro" id="IPR014001">
    <property type="entry name" value="Helicase_ATP-bd"/>
</dbReference>
<dbReference type="GO" id="GO:0016787">
    <property type="term" value="F:hydrolase activity"/>
    <property type="evidence" value="ECO:0007669"/>
    <property type="project" value="UniProtKB-KW"/>
</dbReference>
<reference evidence="13 14" key="1">
    <citation type="journal article" date="2017" name="Elife">
        <title>Extensive horizontal gene transfer in cheese-associated bacteria.</title>
        <authorList>
            <person name="Bonham K.S."/>
            <person name="Wolfe B.E."/>
            <person name="Dutton R.J."/>
        </authorList>
    </citation>
    <scope>NUCLEOTIDE SEQUENCE [LARGE SCALE GENOMIC DNA]</scope>
    <source>
        <strain evidence="13 14">900_6</strain>
    </source>
</reference>
<dbReference type="GO" id="GO:0046872">
    <property type="term" value="F:metal ion binding"/>
    <property type="evidence" value="ECO:0007669"/>
    <property type="project" value="UniProtKB-KW"/>
</dbReference>
<dbReference type="PROSITE" id="PS00690">
    <property type="entry name" value="DEAH_ATP_HELICASE"/>
    <property type="match status" value="1"/>
</dbReference>
<evidence type="ECO:0000256" key="3">
    <source>
        <dbReference type="ARBA" id="ARBA00022741"/>
    </source>
</evidence>
<dbReference type="GO" id="GO:0006310">
    <property type="term" value="P:DNA recombination"/>
    <property type="evidence" value="ECO:0007669"/>
    <property type="project" value="InterPro"/>
</dbReference>
<evidence type="ECO:0000256" key="9">
    <source>
        <dbReference type="ARBA" id="ARBA00034617"/>
    </source>
</evidence>
<keyword evidence="6" id="KW-0067">ATP-binding</keyword>
<dbReference type="GO" id="GO:0009378">
    <property type="term" value="F:four-way junction helicase activity"/>
    <property type="evidence" value="ECO:0007669"/>
    <property type="project" value="TreeGrafter"/>
</dbReference>
<dbReference type="GO" id="GO:0005524">
    <property type="term" value="F:ATP binding"/>
    <property type="evidence" value="ECO:0007669"/>
    <property type="project" value="UniProtKB-KW"/>
</dbReference>
<dbReference type="GO" id="GO:0005737">
    <property type="term" value="C:cytoplasm"/>
    <property type="evidence" value="ECO:0007669"/>
    <property type="project" value="TreeGrafter"/>
</dbReference>
<dbReference type="SMART" id="SM00490">
    <property type="entry name" value="HELICc"/>
    <property type="match status" value="1"/>
</dbReference>
<dbReference type="Gene3D" id="3.40.50.2020">
    <property type="match status" value="1"/>
</dbReference>
<dbReference type="GO" id="GO:0003677">
    <property type="term" value="F:DNA binding"/>
    <property type="evidence" value="ECO:0007669"/>
    <property type="project" value="UniProtKB-KW"/>
</dbReference>
<sequence length="707" mass="76535">MTESTPTATTIDADEFAVQAQRILAELTANPEAQFRDGQLESIRDLVVEKKRVLVVQRTGWGKSAVYFVATRMLRAAGTGPSLIISPLLALMRDQIAAAQRAGVRAASLNSSNVTEWDTVLDDLRAGSLDVLLVSPERLNNPQFRDEVLPQLLAFLGLIVVDEAHCISDWGHDFRPDYRRIGHILAELPGNTPVLATTATANSRVVTDVAEQLGHDTTVVRGELARDSLRLGVQPGLDASARIAWLCAHLGDFTGSGIIYTLTVSAAEDITRILRDRGHEVRAYTGRTDAEERAELEQQLKDNRIKALVATSALGMGFDKPDLGFVIHVGAPSSAVAYYQQVGRAGRATDSADVLLLPGAEDQEIWNYFATASMPNQSDANAVLQSLAEADGPLSVARLETLVGTKRTRLQLLLKTLEVEDAVTKIKGGYISTGRGWTYDQERYEKVAAVRAAEAQAMLDYESTGECRMEFLIRQLDDPDPTPCGRCDNCAGMWWSAEISDENRQATAGTLHRVGLPIDPRSTWPSGMANIGVPLKGRIPAGELAAEGRAIARLSDLGQGQTLRSFLAPDAPDAEVPAQIGKWCLEVLAQWDWEIRPEVVVSVPSARRPTTVRSLAANLASAGRLIDGGELLQVHDHGTPEVNSAFRVKDLYDAFVVPPEVEEAVAGKAVLLVDDEVVSRWTMAIGARLLRQAGATAVLPFALALRA</sequence>
<dbReference type="GO" id="GO:0030894">
    <property type="term" value="C:replisome"/>
    <property type="evidence" value="ECO:0007669"/>
    <property type="project" value="TreeGrafter"/>
</dbReference>
<dbReference type="Pfam" id="PF00270">
    <property type="entry name" value="DEAD"/>
    <property type="match status" value="1"/>
</dbReference>
<dbReference type="Pfam" id="PF00271">
    <property type="entry name" value="Helicase_C"/>
    <property type="match status" value="1"/>
</dbReference>
<evidence type="ECO:0000256" key="6">
    <source>
        <dbReference type="ARBA" id="ARBA00022840"/>
    </source>
</evidence>
<dbReference type="InterPro" id="IPR032284">
    <property type="entry name" value="RecQ_Zn-bd"/>
</dbReference>
<comment type="caution">
    <text evidence="13">The sequence shown here is derived from an EMBL/GenBank/DDBJ whole genome shotgun (WGS) entry which is preliminary data.</text>
</comment>
<dbReference type="NCBIfam" id="TIGR00614">
    <property type="entry name" value="recQ_fam"/>
    <property type="match status" value="1"/>
</dbReference>
<dbReference type="InterPro" id="IPR004589">
    <property type="entry name" value="DNA_helicase_ATP-dep_RecQ"/>
</dbReference>